<reference evidence="2" key="1">
    <citation type="submission" date="2023-04" db="EMBL/GenBank/DDBJ databases">
        <title>Phytophthora fragariaefolia NBRC 109709.</title>
        <authorList>
            <person name="Ichikawa N."/>
            <person name="Sato H."/>
            <person name="Tonouchi N."/>
        </authorList>
    </citation>
    <scope>NUCLEOTIDE SEQUENCE</scope>
    <source>
        <strain evidence="2">NBRC 109709</strain>
    </source>
</reference>
<dbReference type="EMBL" id="BSXT01004126">
    <property type="protein sequence ID" value="GMF56852.1"/>
    <property type="molecule type" value="Genomic_DNA"/>
</dbReference>
<dbReference type="Proteomes" id="UP001165121">
    <property type="component" value="Unassembled WGS sequence"/>
</dbReference>
<accession>A0A9W6Y9J3</accession>
<proteinExistence type="predicted"/>
<sequence length="66" mass="7690">MKVALDLPIGESRGYWERYKPEEWFNPVRGEPNQGSQDLRDPTPKAAYYHRLDQPTSMDLLPGKSR</sequence>
<comment type="caution">
    <text evidence="2">The sequence shown here is derived from an EMBL/GenBank/DDBJ whole genome shotgun (WGS) entry which is preliminary data.</text>
</comment>
<keyword evidence="3" id="KW-1185">Reference proteome</keyword>
<dbReference type="AlphaFoldDB" id="A0A9W6Y9J3"/>
<evidence type="ECO:0000313" key="3">
    <source>
        <dbReference type="Proteomes" id="UP001165121"/>
    </source>
</evidence>
<name>A0A9W6Y9J3_9STRA</name>
<protein>
    <submittedName>
        <fullName evidence="2">Unnamed protein product</fullName>
    </submittedName>
</protein>
<gene>
    <name evidence="2" type="ORF">Pfra01_002418800</name>
</gene>
<evidence type="ECO:0000256" key="1">
    <source>
        <dbReference type="SAM" id="MobiDB-lite"/>
    </source>
</evidence>
<feature type="region of interest" description="Disordered" evidence="1">
    <location>
        <begin position="25"/>
        <end position="66"/>
    </location>
</feature>
<evidence type="ECO:0000313" key="2">
    <source>
        <dbReference type="EMBL" id="GMF56852.1"/>
    </source>
</evidence>
<organism evidence="2 3">
    <name type="scientific">Phytophthora fragariaefolia</name>
    <dbReference type="NCBI Taxonomy" id="1490495"/>
    <lineage>
        <taxon>Eukaryota</taxon>
        <taxon>Sar</taxon>
        <taxon>Stramenopiles</taxon>
        <taxon>Oomycota</taxon>
        <taxon>Peronosporomycetes</taxon>
        <taxon>Peronosporales</taxon>
        <taxon>Peronosporaceae</taxon>
        <taxon>Phytophthora</taxon>
    </lineage>
</organism>